<keyword evidence="2" id="KW-0812">Transmembrane</keyword>
<dbReference type="Pfam" id="PF08239">
    <property type="entry name" value="SH3_3"/>
    <property type="match status" value="1"/>
</dbReference>
<feature type="domain" description="SH3b" evidence="3">
    <location>
        <begin position="249"/>
        <end position="313"/>
    </location>
</feature>
<dbReference type="InterPro" id="IPR003646">
    <property type="entry name" value="SH3-like_bac-type"/>
</dbReference>
<gene>
    <name evidence="4" type="ORF">LNKW23_45590</name>
</gene>
<dbReference type="EMBL" id="BSYI01000060">
    <property type="protein sequence ID" value="GMG85339.1"/>
    <property type="molecule type" value="Genomic_DNA"/>
</dbReference>
<evidence type="ECO:0000256" key="2">
    <source>
        <dbReference type="SAM" id="Phobius"/>
    </source>
</evidence>
<comment type="caution">
    <text evidence="4">The sequence shown here is derived from an EMBL/GenBank/DDBJ whole genome shotgun (WGS) entry which is preliminary data.</text>
</comment>
<protein>
    <recommendedName>
        <fullName evidence="3">SH3b domain-containing protein</fullName>
    </recommendedName>
</protein>
<feature type="region of interest" description="Disordered" evidence="1">
    <location>
        <begin position="314"/>
        <end position="349"/>
    </location>
</feature>
<dbReference type="Proteomes" id="UP001239909">
    <property type="component" value="Unassembled WGS sequence"/>
</dbReference>
<sequence>MSPGTAIALPAGPLARIGRRLGRALTGLAVGGALALQGCAPVAGVDADDFCSQHRAVMVKEQERFNETIAIGAISGAIAGGIIGGLASGDVTGALIGAVVGGATGALGGYLTAKSRQGRNRAEILNAINQDVRATRGFVTQLSESVRRLNTCRANEVNDLSRRIQSGQLSGEAARAELAVLRQRIADDRRLVNQVIGEVDENRGVFADALAKTSQVDRDIVVSSRVQSYQPQTTSYTSSLSAGTVLESPGGRTRYASAGVNVRTGPGTEFDKMGVFYKGQRVGYLGDAGGGWSRVSVPGGEGFVASKYLATSRPSSGSQVAAAPPKATGKFEPPRVEARAQPRASSDIDELTIQASNLKAEDQAFEAAVSQELDALEALAA</sequence>
<reference evidence="4 5" key="1">
    <citation type="submission" date="2023-04" db="EMBL/GenBank/DDBJ databases">
        <title>Marinoamorphus aggregata gen. nov., sp. Nov., isolate from tissue of brittle star Ophioplocus japonicus.</title>
        <authorList>
            <person name="Kawano K."/>
            <person name="Sawayama S."/>
            <person name="Nakagawa S."/>
        </authorList>
    </citation>
    <scope>NUCLEOTIDE SEQUENCE [LARGE SCALE GENOMIC DNA]</scope>
    <source>
        <strain evidence="4 5">NKW23</strain>
    </source>
</reference>
<evidence type="ECO:0000256" key="1">
    <source>
        <dbReference type="SAM" id="MobiDB-lite"/>
    </source>
</evidence>
<keyword evidence="2" id="KW-1133">Transmembrane helix</keyword>
<evidence type="ECO:0000313" key="5">
    <source>
        <dbReference type="Proteomes" id="UP001239909"/>
    </source>
</evidence>
<evidence type="ECO:0000313" key="4">
    <source>
        <dbReference type="EMBL" id="GMG85339.1"/>
    </source>
</evidence>
<feature type="transmembrane region" description="Helical" evidence="2">
    <location>
        <begin position="68"/>
        <end position="87"/>
    </location>
</feature>
<dbReference type="SMART" id="SM00287">
    <property type="entry name" value="SH3b"/>
    <property type="match status" value="1"/>
</dbReference>
<keyword evidence="2" id="KW-0472">Membrane</keyword>
<proteinExistence type="predicted"/>
<name>A0ABQ6LTC7_9RHOB</name>
<dbReference type="RefSeq" id="WP_285674642.1">
    <property type="nucleotide sequence ID" value="NZ_BSYI01000060.1"/>
</dbReference>
<dbReference type="PROSITE" id="PS51781">
    <property type="entry name" value="SH3B"/>
    <property type="match status" value="1"/>
</dbReference>
<dbReference type="Pfam" id="PF13488">
    <property type="entry name" value="Gly-zipper_Omp"/>
    <property type="match status" value="1"/>
</dbReference>
<dbReference type="Gene3D" id="2.30.30.40">
    <property type="entry name" value="SH3 Domains"/>
    <property type="match status" value="1"/>
</dbReference>
<evidence type="ECO:0000259" key="3">
    <source>
        <dbReference type="PROSITE" id="PS51781"/>
    </source>
</evidence>
<organism evidence="4 5">
    <name type="scientific">Paralimibaculum aggregatum</name>
    <dbReference type="NCBI Taxonomy" id="3036245"/>
    <lineage>
        <taxon>Bacteria</taxon>
        <taxon>Pseudomonadati</taxon>
        <taxon>Pseudomonadota</taxon>
        <taxon>Alphaproteobacteria</taxon>
        <taxon>Rhodobacterales</taxon>
        <taxon>Paracoccaceae</taxon>
        <taxon>Paralimibaculum</taxon>
    </lineage>
</organism>
<keyword evidence="5" id="KW-1185">Reference proteome</keyword>
<dbReference type="InterPro" id="IPR039567">
    <property type="entry name" value="Gly-zipper"/>
</dbReference>
<accession>A0ABQ6LTC7</accession>
<feature type="transmembrane region" description="Helical" evidence="2">
    <location>
        <begin position="93"/>
        <end position="113"/>
    </location>
</feature>